<dbReference type="Gene3D" id="3.30.565.10">
    <property type="entry name" value="Histidine kinase-like ATPase, C-terminal domain"/>
    <property type="match status" value="1"/>
</dbReference>
<keyword evidence="2" id="KW-1003">Cell membrane</keyword>
<feature type="transmembrane region" description="Helical" evidence="10">
    <location>
        <begin position="34"/>
        <end position="51"/>
    </location>
</feature>
<comment type="caution">
    <text evidence="12">The sequence shown here is derived from an EMBL/GenBank/DDBJ whole genome shotgun (WGS) entry which is preliminary data.</text>
</comment>
<dbReference type="InterPro" id="IPR050482">
    <property type="entry name" value="Sensor_HK_TwoCompSys"/>
</dbReference>
<dbReference type="InterPro" id="IPR005467">
    <property type="entry name" value="His_kinase_dom"/>
</dbReference>
<evidence type="ECO:0000313" key="13">
    <source>
        <dbReference type="Proteomes" id="UP000008366"/>
    </source>
</evidence>
<feature type="transmembrane region" description="Helical" evidence="10">
    <location>
        <begin position="63"/>
        <end position="85"/>
    </location>
</feature>
<keyword evidence="3" id="KW-0808">Transferase</keyword>
<evidence type="ECO:0000256" key="1">
    <source>
        <dbReference type="ARBA" id="ARBA00004651"/>
    </source>
</evidence>
<sequence length="423" mass="44921">MLGLRSWLPDALVALSCVAALLTVPTAWQVNRWLVVPVVVGVSGAWLLWLLRRRAAREPRAASSGAVVASTSWNGPAFAAVVGVAFLASDGAMVLPLVLVAALVVVLDRGMSWGAGYLAVLVVGSAAVMRWGHGVGWLSVLVQVLALVLMMSFGLAYAGLLRHSERMRAERADAVDELDRANTALREANAQLRRSAALERDLVLARERARAAGELHDGLGHRLTVVTMSLDFAERMRERDPERAWQEVRGAREQTTEAMSQMRMWVRALHPVDVAGLTDVAAFDAIAQAFRGTGLDVRISHQGSSRPLPTEVSLLCHRAVQEGLTNALRHARATRVDIALEVSADRLSISLHDNGVGLGDAGEGFGLRGLRERAEALGGRAGVESAGAGTTLTIEVPLPRAGDPVGSRGVSVGDGVLRAGAAR</sequence>
<dbReference type="InterPro" id="IPR036890">
    <property type="entry name" value="HATPase_C_sf"/>
</dbReference>
<evidence type="ECO:0000259" key="11">
    <source>
        <dbReference type="PROSITE" id="PS50109"/>
    </source>
</evidence>
<organism evidence="12 13">
    <name type="scientific">Kineosphaera limosa NBRC 100340</name>
    <dbReference type="NCBI Taxonomy" id="1184609"/>
    <lineage>
        <taxon>Bacteria</taxon>
        <taxon>Bacillati</taxon>
        <taxon>Actinomycetota</taxon>
        <taxon>Actinomycetes</taxon>
        <taxon>Micrococcales</taxon>
        <taxon>Dermatophilaceae</taxon>
        <taxon>Kineosphaera</taxon>
    </lineage>
</organism>
<gene>
    <name evidence="12" type="ORF">KILIM_037_00260</name>
</gene>
<feature type="domain" description="Histidine kinase" evidence="11">
    <location>
        <begin position="318"/>
        <end position="400"/>
    </location>
</feature>
<evidence type="ECO:0000256" key="9">
    <source>
        <dbReference type="SAM" id="Coils"/>
    </source>
</evidence>
<dbReference type="OrthoDB" id="5241784at2"/>
<evidence type="ECO:0000256" key="10">
    <source>
        <dbReference type="SAM" id="Phobius"/>
    </source>
</evidence>
<reference evidence="12 13" key="1">
    <citation type="submission" date="2012-08" db="EMBL/GenBank/DDBJ databases">
        <title>Whole genome shotgun sequence of Kineosphaera limosa NBRC 100340.</title>
        <authorList>
            <person name="Yoshida I."/>
            <person name="Isaki S."/>
            <person name="Hosoyama A."/>
            <person name="Tsuchikane K."/>
            <person name="Katsumata H."/>
            <person name="Ando Y."/>
            <person name="Ohji S."/>
            <person name="Hamada M."/>
            <person name="Tamura T."/>
            <person name="Yamazoe A."/>
            <person name="Yamazaki S."/>
            <person name="Fujita N."/>
        </authorList>
    </citation>
    <scope>NUCLEOTIDE SEQUENCE [LARGE SCALE GENOMIC DNA]</scope>
    <source>
        <strain evidence="12 13">NBRC 100340</strain>
    </source>
</reference>
<dbReference type="Pfam" id="PF02518">
    <property type="entry name" value="HATPase_c"/>
    <property type="match status" value="1"/>
</dbReference>
<evidence type="ECO:0000256" key="7">
    <source>
        <dbReference type="ARBA" id="ARBA00023012"/>
    </source>
</evidence>
<dbReference type="STRING" id="1184609.KILIM_037_00260"/>
<dbReference type="InterPro" id="IPR011712">
    <property type="entry name" value="Sig_transdc_His_kin_sub3_dim/P"/>
</dbReference>
<evidence type="ECO:0000256" key="2">
    <source>
        <dbReference type="ARBA" id="ARBA00022475"/>
    </source>
</evidence>
<protein>
    <submittedName>
        <fullName evidence="12">Putative two-component histidine kinase</fullName>
    </submittedName>
</protein>
<evidence type="ECO:0000256" key="6">
    <source>
        <dbReference type="ARBA" id="ARBA00022989"/>
    </source>
</evidence>
<keyword evidence="7" id="KW-0902">Two-component regulatory system</keyword>
<evidence type="ECO:0000256" key="8">
    <source>
        <dbReference type="ARBA" id="ARBA00023136"/>
    </source>
</evidence>
<evidence type="ECO:0000256" key="3">
    <source>
        <dbReference type="ARBA" id="ARBA00022679"/>
    </source>
</evidence>
<keyword evidence="4 10" id="KW-0812">Transmembrane</keyword>
<dbReference type="GO" id="GO:0000155">
    <property type="term" value="F:phosphorelay sensor kinase activity"/>
    <property type="evidence" value="ECO:0007669"/>
    <property type="project" value="InterPro"/>
</dbReference>
<dbReference type="eggNOG" id="COG4585">
    <property type="taxonomic scope" value="Bacteria"/>
</dbReference>
<feature type="transmembrane region" description="Helical" evidence="10">
    <location>
        <begin position="7"/>
        <end position="28"/>
    </location>
</feature>
<proteinExistence type="predicted"/>
<evidence type="ECO:0000313" key="12">
    <source>
        <dbReference type="EMBL" id="GAB96407.1"/>
    </source>
</evidence>
<name>K6WWE5_9MICO</name>
<dbReference type="EMBL" id="BAHD01000037">
    <property type="protein sequence ID" value="GAB96407.1"/>
    <property type="molecule type" value="Genomic_DNA"/>
</dbReference>
<feature type="transmembrane region" description="Helical" evidence="10">
    <location>
        <begin position="137"/>
        <end position="161"/>
    </location>
</feature>
<dbReference type="CDD" id="cd16917">
    <property type="entry name" value="HATPase_UhpB-NarQ-NarX-like"/>
    <property type="match status" value="1"/>
</dbReference>
<keyword evidence="8 10" id="KW-0472">Membrane</keyword>
<dbReference type="PANTHER" id="PTHR24421">
    <property type="entry name" value="NITRATE/NITRITE SENSOR PROTEIN NARX-RELATED"/>
    <property type="match status" value="1"/>
</dbReference>
<keyword evidence="9" id="KW-0175">Coiled coil</keyword>
<keyword evidence="5 12" id="KW-0418">Kinase</keyword>
<dbReference type="Proteomes" id="UP000008366">
    <property type="component" value="Unassembled WGS sequence"/>
</dbReference>
<evidence type="ECO:0000256" key="5">
    <source>
        <dbReference type="ARBA" id="ARBA00022777"/>
    </source>
</evidence>
<dbReference type="GO" id="GO:0005886">
    <property type="term" value="C:plasma membrane"/>
    <property type="evidence" value="ECO:0007669"/>
    <property type="project" value="UniProtKB-SubCell"/>
</dbReference>
<feature type="coiled-coil region" evidence="9">
    <location>
        <begin position="164"/>
        <end position="198"/>
    </location>
</feature>
<dbReference type="PROSITE" id="PS50109">
    <property type="entry name" value="HIS_KIN"/>
    <property type="match status" value="1"/>
</dbReference>
<dbReference type="Pfam" id="PF07730">
    <property type="entry name" value="HisKA_3"/>
    <property type="match status" value="1"/>
</dbReference>
<dbReference type="SUPFAM" id="SSF55874">
    <property type="entry name" value="ATPase domain of HSP90 chaperone/DNA topoisomerase II/histidine kinase"/>
    <property type="match status" value="1"/>
</dbReference>
<keyword evidence="6 10" id="KW-1133">Transmembrane helix</keyword>
<dbReference type="GO" id="GO:0046983">
    <property type="term" value="F:protein dimerization activity"/>
    <property type="evidence" value="ECO:0007669"/>
    <property type="project" value="InterPro"/>
</dbReference>
<dbReference type="AlphaFoldDB" id="K6WWE5"/>
<evidence type="ECO:0000256" key="4">
    <source>
        <dbReference type="ARBA" id="ARBA00022692"/>
    </source>
</evidence>
<dbReference type="RefSeq" id="WP_006592939.1">
    <property type="nucleotide sequence ID" value="NZ_BAHD01000037.1"/>
</dbReference>
<feature type="transmembrane region" description="Helical" evidence="10">
    <location>
        <begin position="114"/>
        <end position="131"/>
    </location>
</feature>
<dbReference type="SMART" id="SM00387">
    <property type="entry name" value="HATPase_c"/>
    <property type="match status" value="1"/>
</dbReference>
<comment type="subcellular location">
    <subcellularLocation>
        <location evidence="1">Cell membrane</location>
        <topology evidence="1">Multi-pass membrane protein</topology>
    </subcellularLocation>
</comment>
<dbReference type="PANTHER" id="PTHR24421:SF37">
    <property type="entry name" value="SENSOR HISTIDINE KINASE NARS"/>
    <property type="match status" value="1"/>
</dbReference>
<dbReference type="Gene3D" id="1.20.5.1930">
    <property type="match status" value="1"/>
</dbReference>
<feature type="transmembrane region" description="Helical" evidence="10">
    <location>
        <begin position="91"/>
        <end position="107"/>
    </location>
</feature>
<accession>K6WWE5</accession>
<dbReference type="InterPro" id="IPR003594">
    <property type="entry name" value="HATPase_dom"/>
</dbReference>
<keyword evidence="13" id="KW-1185">Reference proteome</keyword>